<dbReference type="Proteomes" id="UP000238220">
    <property type="component" value="Unassembled WGS sequence"/>
</dbReference>
<dbReference type="SMART" id="SM00749">
    <property type="entry name" value="BON"/>
    <property type="match status" value="1"/>
</dbReference>
<reference evidence="3 4" key="1">
    <citation type="submission" date="2018-02" db="EMBL/GenBank/DDBJ databases">
        <title>Genome sequencing of Solimonas sp. HR-BB.</title>
        <authorList>
            <person name="Lee Y."/>
            <person name="Jeon C.O."/>
        </authorList>
    </citation>
    <scope>NUCLEOTIDE SEQUENCE [LARGE SCALE GENOMIC DNA]</scope>
    <source>
        <strain evidence="3 4">HR-BB</strain>
    </source>
</reference>
<feature type="chain" id="PRO_5015734315" description="BON domain-containing protein" evidence="1">
    <location>
        <begin position="25"/>
        <end position="109"/>
    </location>
</feature>
<evidence type="ECO:0000313" key="4">
    <source>
        <dbReference type="Proteomes" id="UP000238220"/>
    </source>
</evidence>
<dbReference type="PANTHER" id="PTHR34606">
    <property type="entry name" value="BON DOMAIN-CONTAINING PROTEIN"/>
    <property type="match status" value="1"/>
</dbReference>
<accession>A0A2S5TFA1</accession>
<dbReference type="InterPro" id="IPR007055">
    <property type="entry name" value="BON_dom"/>
</dbReference>
<dbReference type="EMBL" id="PSNW01000006">
    <property type="protein sequence ID" value="PPE73508.1"/>
    <property type="molecule type" value="Genomic_DNA"/>
</dbReference>
<dbReference type="PROSITE" id="PS50914">
    <property type="entry name" value="BON"/>
    <property type="match status" value="1"/>
</dbReference>
<evidence type="ECO:0000313" key="3">
    <source>
        <dbReference type="EMBL" id="PPE73508.1"/>
    </source>
</evidence>
<dbReference type="Pfam" id="PF04972">
    <property type="entry name" value="BON"/>
    <property type="match status" value="1"/>
</dbReference>
<feature type="domain" description="BON" evidence="2">
    <location>
        <begin position="38"/>
        <end position="106"/>
    </location>
</feature>
<dbReference type="RefSeq" id="WP_104230570.1">
    <property type="nucleotide sequence ID" value="NZ_PSNW01000006.1"/>
</dbReference>
<dbReference type="Gene3D" id="3.30.1340.30">
    <property type="match status" value="1"/>
</dbReference>
<gene>
    <name evidence="3" type="ORF">C3942_11930</name>
</gene>
<feature type="signal peptide" evidence="1">
    <location>
        <begin position="1"/>
        <end position="24"/>
    </location>
</feature>
<keyword evidence="4" id="KW-1185">Reference proteome</keyword>
<dbReference type="InterPro" id="IPR051686">
    <property type="entry name" value="Lipoprotein_DolP"/>
</dbReference>
<name>A0A2S5TFA1_9GAMM</name>
<evidence type="ECO:0000256" key="1">
    <source>
        <dbReference type="SAM" id="SignalP"/>
    </source>
</evidence>
<protein>
    <recommendedName>
        <fullName evidence="2">BON domain-containing protein</fullName>
    </recommendedName>
</protein>
<organism evidence="3 4">
    <name type="scientific">Solimonas fluminis</name>
    <dbReference type="NCBI Taxonomy" id="2086571"/>
    <lineage>
        <taxon>Bacteria</taxon>
        <taxon>Pseudomonadati</taxon>
        <taxon>Pseudomonadota</taxon>
        <taxon>Gammaproteobacteria</taxon>
        <taxon>Nevskiales</taxon>
        <taxon>Nevskiaceae</taxon>
        <taxon>Solimonas</taxon>
    </lineage>
</organism>
<dbReference type="InterPro" id="IPR014004">
    <property type="entry name" value="Transpt-assoc_nodulatn_dom_bac"/>
</dbReference>
<dbReference type="AlphaFoldDB" id="A0A2S5TFA1"/>
<dbReference type="PANTHER" id="PTHR34606:SF16">
    <property type="entry name" value="BON DOMAIN-CONTAINING PROTEIN"/>
    <property type="match status" value="1"/>
</dbReference>
<proteinExistence type="predicted"/>
<evidence type="ECO:0000259" key="2">
    <source>
        <dbReference type="PROSITE" id="PS50914"/>
    </source>
</evidence>
<keyword evidence="1" id="KW-0732">Signal</keyword>
<sequence length="109" mass="11468">MLARNLLLAAAVALSGAAAASVQAEIPVSDADADQYLSDAAVTADVKRALIEQKNLDALEIKVSTRKGVVQLSGFAGTSAQISQAIDVARKVRGVREVKNELRLKIEKP</sequence>
<dbReference type="OrthoDB" id="8910395at2"/>
<comment type="caution">
    <text evidence="3">The sequence shown here is derived from an EMBL/GenBank/DDBJ whole genome shotgun (WGS) entry which is preliminary data.</text>
</comment>